<accession>A0ABQ6A725</accession>
<keyword evidence="3 5" id="KW-1133">Transmembrane helix</keyword>
<evidence type="ECO:0000259" key="7">
    <source>
        <dbReference type="Pfam" id="PF00361"/>
    </source>
</evidence>
<name>A0ABQ6A725_9PROT</name>
<dbReference type="InterPro" id="IPR010096">
    <property type="entry name" value="NADH-Q_OxRdtase_suN/2"/>
</dbReference>
<feature type="transmembrane region" description="Helical" evidence="5">
    <location>
        <begin position="420"/>
        <end position="438"/>
    </location>
</feature>
<feature type="domain" description="NADH:quinone oxidoreductase/Mrp antiporter transmembrane" evidence="7">
    <location>
        <begin position="121"/>
        <end position="418"/>
    </location>
</feature>
<dbReference type="HAMAP" id="MF_00445">
    <property type="entry name" value="NDH1_NuoN_1"/>
    <property type="match status" value="1"/>
</dbReference>
<evidence type="ECO:0000313" key="9">
    <source>
        <dbReference type="Proteomes" id="UP001156641"/>
    </source>
</evidence>
<feature type="transmembrane region" description="Helical" evidence="5">
    <location>
        <begin position="450"/>
        <end position="467"/>
    </location>
</feature>
<comment type="caution">
    <text evidence="8">The sequence shown here is derived from an EMBL/GenBank/DDBJ whole genome shotgun (WGS) entry which is preliminary data.</text>
</comment>
<evidence type="ECO:0000256" key="5">
    <source>
        <dbReference type="HAMAP-Rule" id="MF_00445"/>
    </source>
</evidence>
<dbReference type="EMBL" id="BSOS01000007">
    <property type="protein sequence ID" value="GLR66003.1"/>
    <property type="molecule type" value="Genomic_DNA"/>
</dbReference>
<keyword evidence="5" id="KW-1003">Cell membrane</keyword>
<feature type="transmembrane region" description="Helical" evidence="5">
    <location>
        <begin position="201"/>
        <end position="226"/>
    </location>
</feature>
<comment type="function">
    <text evidence="5">NDH-1 shuttles electrons from NADH, via FMN and iron-sulfur (Fe-S) centers, to quinones in the respiratory chain. The immediate electron acceptor for the enzyme in this species is believed to be ubiquinone. Couples the redox reaction to proton translocation (for every two electrons transferred, four hydrogen ions are translocated across the cytoplasmic membrane), and thus conserves the redox energy in a proton gradient.</text>
</comment>
<feature type="transmembrane region" description="Helical" evidence="5">
    <location>
        <begin position="127"/>
        <end position="146"/>
    </location>
</feature>
<feature type="transmembrane region" description="Helical" evidence="5">
    <location>
        <begin position="104"/>
        <end position="121"/>
    </location>
</feature>
<evidence type="ECO:0000256" key="2">
    <source>
        <dbReference type="ARBA" id="ARBA00022692"/>
    </source>
</evidence>
<organism evidence="8 9">
    <name type="scientific">Acidocella aquatica</name>
    <dbReference type="NCBI Taxonomy" id="1922313"/>
    <lineage>
        <taxon>Bacteria</taxon>
        <taxon>Pseudomonadati</taxon>
        <taxon>Pseudomonadota</taxon>
        <taxon>Alphaproteobacteria</taxon>
        <taxon>Acetobacterales</taxon>
        <taxon>Acidocellaceae</taxon>
        <taxon>Acidocella</taxon>
    </lineage>
</organism>
<keyword evidence="5" id="KW-0520">NAD</keyword>
<comment type="subunit">
    <text evidence="5">NDH-1 is composed of 14 different subunits. Subunits NuoA, H, J, K, L, M, N constitute the membrane sector of the complex.</text>
</comment>
<dbReference type="InterPro" id="IPR001750">
    <property type="entry name" value="ND/Mrp_TM"/>
</dbReference>
<feature type="transmembrane region" description="Helical" evidence="5">
    <location>
        <begin position="394"/>
        <end position="413"/>
    </location>
</feature>
<comment type="subcellular location">
    <subcellularLocation>
        <location evidence="5">Cell membrane</location>
        <topology evidence="5">Multi-pass membrane protein</topology>
    </subcellularLocation>
    <subcellularLocation>
        <location evidence="1">Endomembrane system</location>
        <topology evidence="1">Multi-pass membrane protein</topology>
    </subcellularLocation>
    <subcellularLocation>
        <location evidence="6">Membrane</location>
        <topology evidence="6">Multi-pass membrane protein</topology>
    </subcellularLocation>
</comment>
<keyword evidence="9" id="KW-1185">Reference proteome</keyword>
<keyword evidence="5" id="KW-0874">Quinone</keyword>
<keyword evidence="5" id="KW-0813">Transport</keyword>
<sequence length="511" mass="53895">MSPELFAALPFLALSVTAVAVMLLIAVRRDHRLIAAITLAGLLLALIATGATAPPAPVTLTPMFQVDGFTSFFLALIIAVCIAVVLLSYTYLNQMDDGGPVEEYYLLLLLATLGAAALLASMHFASFFLGLETLSIALIGLIAYPVKRARAIEAGLKYLVLAGVSSAFLLFGIALIYLDFGTMSFTALGRIWDTNPPHGDIYALAGFAMLLTGIGFKLSLVPFHMWAPDIYEGAPAPVTGYVAVVSKVAVFALLLRYFALIGGYRFPSLLWAISLLAILSMLAGNLLALLQDNIKRIFAYSSIAHFGYVLVALLAGTPIALQAASYYLTAYAVTTIGAFGVITLLSRPGIGHDADRLESYRGLMWSHPWLAGALTVLLLSLAGLPPTMGFVAEIYVIASGVGMQLLLPLAALIAGSVIGLYYYLRILAVLLSPAPSLASPPATPKTSPTGGAMLGVLVILLFALGIYPAPLISAIQHATAGLARSRAIYLAEDNTAVTQSPGMPRSPGYDQ</sequence>
<evidence type="ECO:0000256" key="6">
    <source>
        <dbReference type="RuleBase" id="RU000320"/>
    </source>
</evidence>
<feature type="transmembrane region" description="Helical" evidence="5">
    <location>
        <begin position="270"/>
        <end position="290"/>
    </location>
</feature>
<feature type="transmembrane region" description="Helical" evidence="5">
    <location>
        <begin position="72"/>
        <end position="92"/>
    </location>
</feature>
<feature type="transmembrane region" description="Helical" evidence="5">
    <location>
        <begin position="33"/>
        <end position="52"/>
    </location>
</feature>
<evidence type="ECO:0000256" key="1">
    <source>
        <dbReference type="ARBA" id="ARBA00004127"/>
    </source>
</evidence>
<evidence type="ECO:0000256" key="4">
    <source>
        <dbReference type="ARBA" id="ARBA00023136"/>
    </source>
</evidence>
<evidence type="ECO:0000256" key="3">
    <source>
        <dbReference type="ARBA" id="ARBA00022989"/>
    </source>
</evidence>
<protein>
    <recommendedName>
        <fullName evidence="5">NADH-quinone oxidoreductase subunit N</fullName>
        <ecNumber evidence="5">7.1.1.-</ecNumber>
    </recommendedName>
    <alternativeName>
        <fullName evidence="5">NADH dehydrogenase I subunit N</fullName>
    </alternativeName>
    <alternativeName>
        <fullName evidence="5">NDH-1 subunit N</fullName>
    </alternativeName>
</protein>
<gene>
    <name evidence="8" type="primary">nuoN_1</name>
    <name evidence="5" type="synonym">nuoN</name>
    <name evidence="8" type="ORF">GCM10010909_06810</name>
</gene>
<feature type="transmembrane region" description="Helical" evidence="5">
    <location>
        <begin position="326"/>
        <end position="346"/>
    </location>
</feature>
<reference evidence="9" key="1">
    <citation type="journal article" date="2019" name="Int. J. Syst. Evol. Microbiol.">
        <title>The Global Catalogue of Microorganisms (GCM) 10K type strain sequencing project: providing services to taxonomists for standard genome sequencing and annotation.</title>
        <authorList>
            <consortium name="The Broad Institute Genomics Platform"/>
            <consortium name="The Broad Institute Genome Sequencing Center for Infectious Disease"/>
            <person name="Wu L."/>
            <person name="Ma J."/>
        </authorList>
    </citation>
    <scope>NUCLEOTIDE SEQUENCE [LARGE SCALE GENOMIC DNA]</scope>
    <source>
        <strain evidence="9">NBRC 112502</strain>
    </source>
</reference>
<keyword evidence="5" id="KW-0830">Ubiquinone</keyword>
<dbReference type="Proteomes" id="UP001156641">
    <property type="component" value="Unassembled WGS sequence"/>
</dbReference>
<feature type="transmembrane region" description="Helical" evidence="5">
    <location>
        <begin position="238"/>
        <end position="258"/>
    </location>
</feature>
<proteinExistence type="inferred from homology"/>
<dbReference type="Pfam" id="PF00361">
    <property type="entry name" value="Proton_antipo_M"/>
    <property type="match status" value="1"/>
</dbReference>
<comment type="similarity">
    <text evidence="5">Belongs to the complex I subunit 2 family.</text>
</comment>
<keyword evidence="4 5" id="KW-0472">Membrane</keyword>
<keyword evidence="5" id="KW-1278">Translocase</keyword>
<feature type="transmembrane region" description="Helical" evidence="5">
    <location>
        <begin position="6"/>
        <end position="26"/>
    </location>
</feature>
<keyword evidence="2 5" id="KW-0812">Transmembrane</keyword>
<dbReference type="PRINTS" id="PR01434">
    <property type="entry name" value="NADHDHGNASE5"/>
</dbReference>
<dbReference type="PANTHER" id="PTHR22773">
    <property type="entry name" value="NADH DEHYDROGENASE"/>
    <property type="match status" value="1"/>
</dbReference>
<feature type="transmembrane region" description="Helical" evidence="5">
    <location>
        <begin position="158"/>
        <end position="178"/>
    </location>
</feature>
<feature type="transmembrane region" description="Helical" evidence="5">
    <location>
        <begin position="367"/>
        <end position="388"/>
    </location>
</feature>
<comment type="catalytic activity">
    <reaction evidence="5">
        <text>a quinone + NADH + 5 H(+)(in) = a quinol + NAD(+) + 4 H(+)(out)</text>
        <dbReference type="Rhea" id="RHEA:57888"/>
        <dbReference type="ChEBI" id="CHEBI:15378"/>
        <dbReference type="ChEBI" id="CHEBI:24646"/>
        <dbReference type="ChEBI" id="CHEBI:57540"/>
        <dbReference type="ChEBI" id="CHEBI:57945"/>
        <dbReference type="ChEBI" id="CHEBI:132124"/>
    </reaction>
</comment>
<feature type="transmembrane region" description="Helical" evidence="5">
    <location>
        <begin position="297"/>
        <end position="320"/>
    </location>
</feature>
<evidence type="ECO:0000313" key="8">
    <source>
        <dbReference type="EMBL" id="GLR66003.1"/>
    </source>
</evidence>
<dbReference type="NCBIfam" id="TIGR01770">
    <property type="entry name" value="NDH_I_N"/>
    <property type="match status" value="1"/>
</dbReference>
<dbReference type="EC" id="7.1.1.-" evidence="5"/>